<dbReference type="InterPro" id="IPR002347">
    <property type="entry name" value="SDR_fam"/>
</dbReference>
<evidence type="ECO:0000313" key="2">
    <source>
        <dbReference type="EMBL" id="MFD1534872.1"/>
    </source>
</evidence>
<dbReference type="Gene3D" id="3.40.50.720">
    <property type="entry name" value="NAD(P)-binding Rossmann-like Domain"/>
    <property type="match status" value="1"/>
</dbReference>
<dbReference type="InterPro" id="IPR020904">
    <property type="entry name" value="Sc_DH/Rdtase_CS"/>
</dbReference>
<accession>A0ABW4FWD3</accession>
<dbReference type="Proteomes" id="UP001597145">
    <property type="component" value="Unassembled WGS sequence"/>
</dbReference>
<dbReference type="PRINTS" id="PR00080">
    <property type="entry name" value="SDRFAMILY"/>
</dbReference>
<dbReference type="EMBL" id="JBHUCP010000046">
    <property type="protein sequence ID" value="MFD1534872.1"/>
    <property type="molecule type" value="Genomic_DNA"/>
</dbReference>
<proteinExistence type="inferred from homology"/>
<reference evidence="3" key="1">
    <citation type="journal article" date="2019" name="Int. J. Syst. Evol. Microbiol.">
        <title>The Global Catalogue of Microorganisms (GCM) 10K type strain sequencing project: providing services to taxonomists for standard genome sequencing and annotation.</title>
        <authorList>
            <consortium name="The Broad Institute Genomics Platform"/>
            <consortium name="The Broad Institute Genome Sequencing Center for Infectious Disease"/>
            <person name="Wu L."/>
            <person name="Ma J."/>
        </authorList>
    </citation>
    <scope>NUCLEOTIDE SEQUENCE [LARGE SCALE GENOMIC DNA]</scope>
    <source>
        <strain evidence="3">JCM 12165</strain>
    </source>
</reference>
<dbReference type="PANTHER" id="PTHR42760:SF135">
    <property type="entry name" value="BLL7886 PROTEIN"/>
    <property type="match status" value="1"/>
</dbReference>
<dbReference type="PROSITE" id="PS00061">
    <property type="entry name" value="ADH_SHORT"/>
    <property type="match status" value="1"/>
</dbReference>
<evidence type="ECO:0000313" key="3">
    <source>
        <dbReference type="Proteomes" id="UP001597145"/>
    </source>
</evidence>
<dbReference type="Pfam" id="PF13561">
    <property type="entry name" value="adh_short_C2"/>
    <property type="match status" value="1"/>
</dbReference>
<dbReference type="GO" id="GO:0016491">
    <property type="term" value="F:oxidoreductase activity"/>
    <property type="evidence" value="ECO:0007669"/>
    <property type="project" value="UniProtKB-KW"/>
</dbReference>
<evidence type="ECO:0000256" key="1">
    <source>
        <dbReference type="ARBA" id="ARBA00006484"/>
    </source>
</evidence>
<comment type="similarity">
    <text evidence="1">Belongs to the short-chain dehydrogenases/reductases (SDR) family.</text>
</comment>
<organism evidence="2 3">
    <name type="scientific">Pseudonocardia aurantiaca</name>
    <dbReference type="NCBI Taxonomy" id="75290"/>
    <lineage>
        <taxon>Bacteria</taxon>
        <taxon>Bacillati</taxon>
        <taxon>Actinomycetota</taxon>
        <taxon>Actinomycetes</taxon>
        <taxon>Pseudonocardiales</taxon>
        <taxon>Pseudonocardiaceae</taxon>
        <taxon>Pseudonocardia</taxon>
    </lineage>
</organism>
<dbReference type="EC" id="1.1.1.-" evidence="2"/>
<dbReference type="SUPFAM" id="SSF51735">
    <property type="entry name" value="NAD(P)-binding Rossmann-fold domains"/>
    <property type="match status" value="1"/>
</dbReference>
<dbReference type="RefSeq" id="WP_379660100.1">
    <property type="nucleotide sequence ID" value="NZ_JBHUCP010000046.1"/>
</dbReference>
<sequence>MEGVMGSSGGIGGRTSGNAAPVPDFGLAGRVAVVTGASSGLGARFAAVLQRAGAHVVIAGRRVERLRAVADDIARTSANGATITWMACDITDDGARERLIDRAASVTGAIDVLVNNAGTVAPGDGLSEALDSVRRILETNLLAVYRLCQLAVRHMPAGGSIVNVASINAFRSENRYPLGGYVASKAGVVGLTRELAAQWGKRGVRVNALAPGYFPTEMTGMLADREQVDWIRERTALGRPAEITELDGPLLFLATPASSYLTGQTIVVDGGWSVF</sequence>
<keyword evidence="2" id="KW-0560">Oxidoreductase</keyword>
<dbReference type="InterPro" id="IPR036291">
    <property type="entry name" value="NAD(P)-bd_dom_sf"/>
</dbReference>
<name>A0ABW4FWD3_9PSEU</name>
<dbReference type="PANTHER" id="PTHR42760">
    <property type="entry name" value="SHORT-CHAIN DEHYDROGENASES/REDUCTASES FAMILY MEMBER"/>
    <property type="match status" value="1"/>
</dbReference>
<gene>
    <name evidence="2" type="ORF">ACFSCY_36210</name>
</gene>
<dbReference type="PRINTS" id="PR00081">
    <property type="entry name" value="GDHRDH"/>
</dbReference>
<protein>
    <submittedName>
        <fullName evidence="2">SDR family NAD(P)-dependent oxidoreductase</fullName>
        <ecNumber evidence="2">1.1.1.-</ecNumber>
    </submittedName>
</protein>
<comment type="caution">
    <text evidence="2">The sequence shown here is derived from an EMBL/GenBank/DDBJ whole genome shotgun (WGS) entry which is preliminary data.</text>
</comment>
<keyword evidence="3" id="KW-1185">Reference proteome</keyword>